<dbReference type="InterPro" id="IPR052114">
    <property type="entry name" value="ER_autophagy_membrane_reg"/>
</dbReference>
<evidence type="ECO:0000256" key="2">
    <source>
        <dbReference type="ARBA" id="ARBA00022692"/>
    </source>
</evidence>
<dbReference type="Pfam" id="PF24456">
    <property type="entry name" value="RHD_RETREG1-3"/>
    <property type="match status" value="1"/>
</dbReference>
<feature type="transmembrane region" description="Helical" evidence="6">
    <location>
        <begin position="35"/>
        <end position="53"/>
    </location>
</feature>
<dbReference type="InterPro" id="IPR057282">
    <property type="entry name" value="RETREG1-3-like_RHD"/>
</dbReference>
<keyword evidence="3 6" id="KW-1133">Transmembrane helix</keyword>
<evidence type="ECO:0000313" key="10">
    <source>
        <dbReference type="WBParaSite" id="SMTH1_49170.2"/>
    </source>
</evidence>
<keyword evidence="4 6" id="KW-0472">Membrane</keyword>
<evidence type="ECO:0000313" key="8">
    <source>
        <dbReference type="Proteomes" id="UP000050791"/>
    </source>
</evidence>
<keyword evidence="2 6" id="KW-0812">Transmembrane</keyword>
<feature type="domain" description="RETREG1-3/ARL6IP-like N-terminal reticulon-homology" evidence="7">
    <location>
        <begin position="18"/>
        <end position="200"/>
    </location>
</feature>
<name>A0AA85BGJ0_9TREM</name>
<dbReference type="GO" id="GO:0005783">
    <property type="term" value="C:endoplasmic reticulum"/>
    <property type="evidence" value="ECO:0007669"/>
    <property type="project" value="UniProtKB-ARBA"/>
</dbReference>
<comment type="subcellular location">
    <subcellularLocation>
        <location evidence="1">Membrane</location>
        <topology evidence="1">Multi-pass membrane protein</topology>
    </subcellularLocation>
</comment>
<evidence type="ECO:0000256" key="6">
    <source>
        <dbReference type="SAM" id="Phobius"/>
    </source>
</evidence>
<feature type="transmembrane region" description="Helical" evidence="6">
    <location>
        <begin position="165"/>
        <end position="185"/>
    </location>
</feature>
<evidence type="ECO:0000256" key="1">
    <source>
        <dbReference type="ARBA" id="ARBA00004141"/>
    </source>
</evidence>
<reference evidence="9 10" key="1">
    <citation type="submission" date="2023-11" db="UniProtKB">
        <authorList>
            <consortium name="WormBaseParasite"/>
        </authorList>
    </citation>
    <scope>IDENTIFICATION</scope>
</reference>
<feature type="transmembrane region" description="Helical" evidence="6">
    <location>
        <begin position="140"/>
        <end position="159"/>
    </location>
</feature>
<feature type="transmembrane region" description="Helical" evidence="6">
    <location>
        <begin position="59"/>
        <end position="85"/>
    </location>
</feature>
<protein>
    <recommendedName>
        <fullName evidence="7">RETREG1-3/ARL6IP-like N-terminal reticulon-homology domain-containing protein</fullName>
    </recommendedName>
</protein>
<dbReference type="WBParaSite" id="SMTH1_49170.3">
    <property type="protein sequence ID" value="SMTH1_49170.3"/>
    <property type="gene ID" value="SMTH1_49170"/>
</dbReference>
<accession>A0AA85BGJ0</accession>
<evidence type="ECO:0000256" key="3">
    <source>
        <dbReference type="ARBA" id="ARBA00022989"/>
    </source>
</evidence>
<evidence type="ECO:0000259" key="7">
    <source>
        <dbReference type="Pfam" id="PF24456"/>
    </source>
</evidence>
<evidence type="ECO:0000313" key="9">
    <source>
        <dbReference type="WBParaSite" id="SMTH1_49170.1"/>
    </source>
</evidence>
<dbReference type="PANTHER" id="PTHR20952:SF4">
    <property type="entry name" value="RETICULOPHAGY REGULATOR 2"/>
    <property type="match status" value="1"/>
</dbReference>
<feature type="region of interest" description="Disordered" evidence="5">
    <location>
        <begin position="294"/>
        <end position="315"/>
    </location>
</feature>
<evidence type="ECO:0000256" key="5">
    <source>
        <dbReference type="SAM" id="MobiDB-lite"/>
    </source>
</evidence>
<dbReference type="AlphaFoldDB" id="A0AA85BGJ0"/>
<dbReference type="WBParaSite" id="SMTH1_49170.2">
    <property type="protein sequence ID" value="SMTH1_49170.2"/>
    <property type="gene ID" value="SMTH1_49170"/>
</dbReference>
<dbReference type="Proteomes" id="UP000050791">
    <property type="component" value="Unassembled WGS sequence"/>
</dbReference>
<organism evidence="8 10">
    <name type="scientific">Schistosoma mattheei</name>
    <dbReference type="NCBI Taxonomy" id="31246"/>
    <lineage>
        <taxon>Eukaryota</taxon>
        <taxon>Metazoa</taxon>
        <taxon>Spiralia</taxon>
        <taxon>Lophotrochozoa</taxon>
        <taxon>Platyhelminthes</taxon>
        <taxon>Trematoda</taxon>
        <taxon>Digenea</taxon>
        <taxon>Strigeidida</taxon>
        <taxon>Schistosomatoidea</taxon>
        <taxon>Schistosomatidae</taxon>
        <taxon>Schistosoma</taxon>
    </lineage>
</organism>
<sequence length="385" mass="43652">MRSPHDKFFYDVYSVISQWEFIILRIQTILLWERVVPSLVFTAFVHLVFLSFVKSNFSTLFISCLVLFLVLLCNLLQPLMARLFLDSKRSSGSFSELVSICLENGSIMSTTDLSHWISSCLYGALNIANKLAPCHRNHPLSFFIISSTISIGCIVLSMYVSGVTLAYIALNICLILPTLLHHRVISRVWNLIRPILTRIEAEFDKNPLESPEERDAGERELYEPIVAAANAANSSVFPDGFLTDIPTKVESSQLDSEELDNSEAVFIKQFVSDISSEELDRLFSEALGEHEIATKNTTRHSKSHNNHNNNNDNLSEFTDTDYPFITQQKIVEKSRSPPILWAMESEYATDDDESSDIMGEVCPAPMTMMNKDVEREGFVFVRKQK</sequence>
<proteinExistence type="predicted"/>
<dbReference type="WBParaSite" id="SMTH1_49170.1">
    <property type="protein sequence ID" value="SMTH1_49170.1"/>
    <property type="gene ID" value="SMTH1_49170"/>
</dbReference>
<dbReference type="GO" id="GO:0016020">
    <property type="term" value="C:membrane"/>
    <property type="evidence" value="ECO:0007669"/>
    <property type="project" value="UniProtKB-SubCell"/>
</dbReference>
<evidence type="ECO:0000256" key="4">
    <source>
        <dbReference type="ARBA" id="ARBA00023136"/>
    </source>
</evidence>
<dbReference type="PANTHER" id="PTHR20952">
    <property type="entry name" value="ADP-RIBOSYLATION-LIKE FACTOR 6-INTERACTING PROTEIN"/>
    <property type="match status" value="1"/>
</dbReference>